<dbReference type="HOGENOM" id="CLU_2648313_0_0_9"/>
<evidence type="ECO:0000313" key="1">
    <source>
        <dbReference type="EMBL" id="EDS17258.1"/>
    </source>
</evidence>
<dbReference type="EMBL" id="ABFX02000008">
    <property type="protein sequence ID" value="EDS17258.1"/>
    <property type="molecule type" value="Genomic_DNA"/>
</dbReference>
<dbReference type="Proteomes" id="UP000005798">
    <property type="component" value="Unassembled WGS sequence"/>
</dbReference>
<dbReference type="AlphaFoldDB" id="B0N620"/>
<proteinExistence type="predicted"/>
<name>B0N620_9FIRM</name>
<accession>B0N620</accession>
<protein>
    <submittedName>
        <fullName evidence="1">Uncharacterized protein</fullName>
    </submittedName>
</protein>
<keyword evidence="2" id="KW-1185">Reference proteome</keyword>
<evidence type="ECO:0000313" key="2">
    <source>
        <dbReference type="Proteomes" id="UP000005798"/>
    </source>
</evidence>
<sequence>MGSMGGFKPTIGKWYDYKNYDIDEPQWRRLLNTAEKLENEFGDLFVYERDGSIGYGLEIISSPMTKGYYEKISISLKTC</sequence>
<reference evidence="1" key="2">
    <citation type="submission" date="2014-06" db="EMBL/GenBank/DDBJ databases">
        <title>Draft genome sequence of Clostridium ramosum(DSM 1402).</title>
        <authorList>
            <person name="Sudarsanam P."/>
            <person name="Ley R."/>
            <person name="Guruge J."/>
            <person name="Turnbaugh P.J."/>
            <person name="Mahowald M."/>
            <person name="Liep D."/>
            <person name="Gordon J."/>
        </authorList>
    </citation>
    <scope>NUCLEOTIDE SEQUENCE</scope>
    <source>
        <strain evidence="1">DSM 1402</strain>
    </source>
</reference>
<gene>
    <name evidence="1" type="ORF">CLORAM_02039</name>
</gene>
<organism evidence="1 2">
    <name type="scientific">Thomasclavelia ramosa DSM 1402</name>
    <dbReference type="NCBI Taxonomy" id="445974"/>
    <lineage>
        <taxon>Bacteria</taxon>
        <taxon>Bacillati</taxon>
        <taxon>Bacillota</taxon>
        <taxon>Erysipelotrichia</taxon>
        <taxon>Erysipelotrichales</taxon>
        <taxon>Coprobacillaceae</taxon>
        <taxon>Thomasclavelia</taxon>
    </lineage>
</organism>
<comment type="caution">
    <text evidence="1">The sequence shown here is derived from an EMBL/GenBank/DDBJ whole genome shotgun (WGS) entry which is preliminary data.</text>
</comment>
<reference evidence="1" key="1">
    <citation type="submission" date="2007-11" db="EMBL/GenBank/DDBJ databases">
        <authorList>
            <person name="Fulton L."/>
            <person name="Clifton S."/>
            <person name="Fulton B."/>
            <person name="Xu J."/>
            <person name="Minx P."/>
            <person name="Pepin K.H."/>
            <person name="Johnson M."/>
            <person name="Thiruvilangam P."/>
            <person name="Bhonagiri V."/>
            <person name="Nash W.E."/>
            <person name="Mardis E.R."/>
            <person name="Wilson R.K."/>
        </authorList>
    </citation>
    <scope>NUCLEOTIDE SEQUENCE [LARGE SCALE GENOMIC DNA]</scope>
    <source>
        <strain evidence="1">DSM 1402</strain>
    </source>
</reference>